<organism evidence="1 2">
    <name type="scientific">Micromonospora echinospora</name>
    <name type="common">Micromonospora purpurea</name>
    <dbReference type="NCBI Taxonomy" id="1877"/>
    <lineage>
        <taxon>Bacteria</taxon>
        <taxon>Bacillati</taxon>
        <taxon>Actinomycetota</taxon>
        <taxon>Actinomycetes</taxon>
        <taxon>Micromonosporales</taxon>
        <taxon>Micromonosporaceae</taxon>
        <taxon>Micromonospora</taxon>
    </lineage>
</organism>
<gene>
    <name evidence="1" type="ORF">GA0070618_5294</name>
</gene>
<dbReference type="EMBL" id="LT607413">
    <property type="protein sequence ID" value="SCF32707.1"/>
    <property type="molecule type" value="Genomic_DNA"/>
</dbReference>
<keyword evidence="2" id="KW-1185">Reference proteome</keyword>
<name>A0A1C4ZI44_MICEC</name>
<proteinExistence type="predicted"/>
<evidence type="ECO:0000313" key="2">
    <source>
        <dbReference type="Proteomes" id="UP000198253"/>
    </source>
</evidence>
<protein>
    <submittedName>
        <fullName evidence="1">Uncharacterized protein</fullName>
    </submittedName>
</protein>
<reference evidence="2" key="1">
    <citation type="submission" date="2016-06" db="EMBL/GenBank/DDBJ databases">
        <authorList>
            <person name="Varghese N."/>
            <person name="Submissions Spin"/>
        </authorList>
    </citation>
    <scope>NUCLEOTIDE SEQUENCE [LARGE SCALE GENOMIC DNA]</scope>
    <source>
        <strain evidence="2">DSM 43816</strain>
    </source>
</reference>
<dbReference type="InParanoid" id="A0A1C4ZI44"/>
<evidence type="ECO:0000313" key="1">
    <source>
        <dbReference type="EMBL" id="SCF32707.1"/>
    </source>
</evidence>
<accession>A0A1C4ZI44</accession>
<dbReference type="AlphaFoldDB" id="A0A1C4ZI44"/>
<dbReference type="Proteomes" id="UP000198253">
    <property type="component" value="Chromosome I"/>
</dbReference>
<sequence>MALKKTKIRPQTSMHALILPPPNRIAAGGKRSTPKDSPS</sequence>